<keyword evidence="5" id="KW-0378">Hydrolase</keyword>
<evidence type="ECO:0000313" key="9">
    <source>
        <dbReference type="EMBL" id="REK76319.1"/>
    </source>
</evidence>
<name>A0A371PKX1_9BACL</name>
<dbReference type="GO" id="GO:0016020">
    <property type="term" value="C:membrane"/>
    <property type="evidence" value="ECO:0007669"/>
    <property type="project" value="InterPro"/>
</dbReference>
<comment type="caution">
    <text evidence="9">The sequence shown here is derived from an EMBL/GenBank/DDBJ whole genome shotgun (WGS) entry which is preliminary data.</text>
</comment>
<evidence type="ECO:0000256" key="4">
    <source>
        <dbReference type="ARBA" id="ARBA00022692"/>
    </source>
</evidence>
<dbReference type="EMBL" id="QUBQ01000001">
    <property type="protein sequence ID" value="REK76319.1"/>
    <property type="molecule type" value="Genomic_DNA"/>
</dbReference>
<sequence>MAAEIVAVVPEYSDRIGRIRHTLAFLLNIIPIILLTTLIGLATGRLPEMLTALGAFGLLRQTSGGIHLGSSEMCIVVTTVGATVLSFSDFSLLTVNIMTAISALLALLFAPSRIEGRTLFPKQYFHYLRYIATAIVCINFVLESSVIAAAFLVQSVMLIRLNGGEVRDA</sequence>
<proteinExistence type="predicted"/>
<dbReference type="Proteomes" id="UP000261905">
    <property type="component" value="Unassembled WGS sequence"/>
</dbReference>
<evidence type="ECO:0000256" key="2">
    <source>
        <dbReference type="ARBA" id="ARBA00022654"/>
    </source>
</evidence>
<evidence type="ECO:0000256" key="1">
    <source>
        <dbReference type="ARBA" id="ARBA00022475"/>
    </source>
</evidence>
<keyword evidence="1" id="KW-1003">Cell membrane</keyword>
<feature type="transmembrane region" description="Helical" evidence="8">
    <location>
        <begin position="92"/>
        <end position="110"/>
    </location>
</feature>
<keyword evidence="3" id="KW-0645">Protease</keyword>
<feature type="transmembrane region" description="Helical" evidence="8">
    <location>
        <begin position="130"/>
        <end position="153"/>
    </location>
</feature>
<dbReference type="RefSeq" id="WP_116043188.1">
    <property type="nucleotide sequence ID" value="NZ_QUBQ01000001.1"/>
</dbReference>
<dbReference type="InterPro" id="IPR006741">
    <property type="entry name" value="AgrB"/>
</dbReference>
<dbReference type="GO" id="GO:0009372">
    <property type="term" value="P:quorum sensing"/>
    <property type="evidence" value="ECO:0007669"/>
    <property type="project" value="UniProtKB-KW"/>
</dbReference>
<evidence type="ECO:0000256" key="7">
    <source>
        <dbReference type="ARBA" id="ARBA00023136"/>
    </source>
</evidence>
<keyword evidence="2" id="KW-0673">Quorum sensing</keyword>
<evidence type="ECO:0000256" key="3">
    <source>
        <dbReference type="ARBA" id="ARBA00022670"/>
    </source>
</evidence>
<dbReference type="Pfam" id="PF04647">
    <property type="entry name" value="AgrB"/>
    <property type="match status" value="1"/>
</dbReference>
<dbReference type="GO" id="GO:0008233">
    <property type="term" value="F:peptidase activity"/>
    <property type="evidence" value="ECO:0007669"/>
    <property type="project" value="UniProtKB-KW"/>
</dbReference>
<evidence type="ECO:0000256" key="8">
    <source>
        <dbReference type="SAM" id="Phobius"/>
    </source>
</evidence>
<evidence type="ECO:0000256" key="5">
    <source>
        <dbReference type="ARBA" id="ARBA00022801"/>
    </source>
</evidence>
<protein>
    <submittedName>
        <fullName evidence="9">Accessory regulator AgrB</fullName>
    </submittedName>
</protein>
<accession>A0A371PKX1</accession>
<evidence type="ECO:0000313" key="10">
    <source>
        <dbReference type="Proteomes" id="UP000261905"/>
    </source>
</evidence>
<evidence type="ECO:0000256" key="6">
    <source>
        <dbReference type="ARBA" id="ARBA00022989"/>
    </source>
</evidence>
<feature type="transmembrane region" description="Helical" evidence="8">
    <location>
        <begin position="23"/>
        <end position="44"/>
    </location>
</feature>
<dbReference type="AlphaFoldDB" id="A0A371PKX1"/>
<dbReference type="OrthoDB" id="2666767at2"/>
<keyword evidence="6 8" id="KW-1133">Transmembrane helix</keyword>
<keyword evidence="4 8" id="KW-0812">Transmembrane</keyword>
<dbReference type="GO" id="GO:0006508">
    <property type="term" value="P:proteolysis"/>
    <property type="evidence" value="ECO:0007669"/>
    <property type="project" value="UniProtKB-KW"/>
</dbReference>
<keyword evidence="10" id="KW-1185">Reference proteome</keyword>
<gene>
    <name evidence="9" type="ORF">DX130_04535</name>
</gene>
<feature type="transmembrane region" description="Helical" evidence="8">
    <location>
        <begin position="64"/>
        <end position="85"/>
    </location>
</feature>
<keyword evidence="7 8" id="KW-0472">Membrane</keyword>
<organism evidence="9 10">
    <name type="scientific">Paenibacillus paeoniae</name>
    <dbReference type="NCBI Taxonomy" id="2292705"/>
    <lineage>
        <taxon>Bacteria</taxon>
        <taxon>Bacillati</taxon>
        <taxon>Bacillota</taxon>
        <taxon>Bacilli</taxon>
        <taxon>Bacillales</taxon>
        <taxon>Paenibacillaceae</taxon>
        <taxon>Paenibacillus</taxon>
    </lineage>
</organism>
<reference evidence="9 10" key="1">
    <citation type="submission" date="2018-08" db="EMBL/GenBank/DDBJ databases">
        <title>Paenibacillus sp. M4BSY-1, whole genome shotgun sequence.</title>
        <authorList>
            <person name="Tuo L."/>
        </authorList>
    </citation>
    <scope>NUCLEOTIDE SEQUENCE [LARGE SCALE GENOMIC DNA]</scope>
    <source>
        <strain evidence="9 10">M4BSY-1</strain>
    </source>
</reference>